<sequence length="85" mass="9776">MIRMAARIFWNSQPFSSNQHRTRFQLHTTTLGCNYHEVKQIGDSSYPLTKHKNEVILRSQRLLSEQEANARPLLGSDITTVHPTA</sequence>
<dbReference type="EMBL" id="KV417743">
    <property type="protein sequence ID" value="KZP07686.1"/>
    <property type="molecule type" value="Genomic_DNA"/>
</dbReference>
<evidence type="ECO:0000313" key="1">
    <source>
        <dbReference type="EMBL" id="KZP07686.1"/>
    </source>
</evidence>
<evidence type="ECO:0000313" key="2">
    <source>
        <dbReference type="Proteomes" id="UP000076532"/>
    </source>
</evidence>
<keyword evidence="2" id="KW-1185">Reference proteome</keyword>
<dbReference type="AlphaFoldDB" id="A0A165WJJ5"/>
<protein>
    <submittedName>
        <fullName evidence="1">Uncharacterized protein</fullName>
    </submittedName>
</protein>
<dbReference type="Proteomes" id="UP000076532">
    <property type="component" value="Unassembled WGS sequence"/>
</dbReference>
<accession>A0A165WJJ5</accession>
<reference evidence="1 2" key="1">
    <citation type="journal article" date="2016" name="Mol. Biol. Evol.">
        <title>Comparative Genomics of Early-Diverging Mushroom-Forming Fungi Provides Insights into the Origins of Lignocellulose Decay Capabilities.</title>
        <authorList>
            <person name="Nagy L.G."/>
            <person name="Riley R."/>
            <person name="Tritt A."/>
            <person name="Adam C."/>
            <person name="Daum C."/>
            <person name="Floudas D."/>
            <person name="Sun H."/>
            <person name="Yadav J.S."/>
            <person name="Pangilinan J."/>
            <person name="Larsson K.H."/>
            <person name="Matsuura K."/>
            <person name="Barry K."/>
            <person name="Labutti K."/>
            <person name="Kuo R."/>
            <person name="Ohm R.A."/>
            <person name="Bhattacharya S.S."/>
            <person name="Shirouzu T."/>
            <person name="Yoshinaga Y."/>
            <person name="Martin F.M."/>
            <person name="Grigoriev I.V."/>
            <person name="Hibbett D.S."/>
        </authorList>
    </citation>
    <scope>NUCLEOTIDE SEQUENCE [LARGE SCALE GENOMIC DNA]</scope>
    <source>
        <strain evidence="1 2">CBS 109695</strain>
    </source>
</reference>
<gene>
    <name evidence="1" type="ORF">FIBSPDRAFT_279806</name>
</gene>
<organism evidence="1 2">
    <name type="scientific">Athelia psychrophila</name>
    <dbReference type="NCBI Taxonomy" id="1759441"/>
    <lineage>
        <taxon>Eukaryota</taxon>
        <taxon>Fungi</taxon>
        <taxon>Dikarya</taxon>
        <taxon>Basidiomycota</taxon>
        <taxon>Agaricomycotina</taxon>
        <taxon>Agaricomycetes</taxon>
        <taxon>Agaricomycetidae</taxon>
        <taxon>Atheliales</taxon>
        <taxon>Atheliaceae</taxon>
        <taxon>Athelia</taxon>
    </lineage>
</organism>
<dbReference type="OrthoDB" id="5529162at2759"/>
<name>A0A165WJJ5_9AGAM</name>
<proteinExistence type="predicted"/>
<dbReference type="STRING" id="436010.A0A165WJJ5"/>